<gene>
    <name evidence="1" type="ORF">LEP1GSC199_3693</name>
</gene>
<dbReference type="EMBL" id="AOGY02000014">
    <property type="protein sequence ID" value="EMY71406.1"/>
    <property type="molecule type" value="Genomic_DNA"/>
</dbReference>
<sequence>MVIKSLFRDLEREGILRRFPQSFLASEKSSIHQKGKDLLAECGN</sequence>
<name>N1WHR4_9LEPT</name>
<organism evidence="1 2">
    <name type="scientific">Leptospira vanthielii serovar Holland str. Waz Holland = ATCC 700522</name>
    <dbReference type="NCBI Taxonomy" id="1218591"/>
    <lineage>
        <taxon>Bacteria</taxon>
        <taxon>Pseudomonadati</taxon>
        <taxon>Spirochaetota</taxon>
        <taxon>Spirochaetia</taxon>
        <taxon>Leptospirales</taxon>
        <taxon>Leptospiraceae</taxon>
        <taxon>Leptospira</taxon>
    </lineage>
</organism>
<dbReference type="AlphaFoldDB" id="N1WHR4"/>
<evidence type="ECO:0000313" key="1">
    <source>
        <dbReference type="EMBL" id="EMY71406.1"/>
    </source>
</evidence>
<dbReference type="Proteomes" id="UP000012227">
    <property type="component" value="Unassembled WGS sequence"/>
</dbReference>
<proteinExistence type="predicted"/>
<protein>
    <submittedName>
        <fullName evidence="1">Uncharacterized protein</fullName>
    </submittedName>
</protein>
<accession>N1WHR4</accession>
<reference evidence="1 2" key="1">
    <citation type="submission" date="2013-03" db="EMBL/GenBank/DDBJ databases">
        <authorList>
            <person name="Harkins D.M."/>
            <person name="Durkin A.S."/>
            <person name="Brinkac L.M."/>
            <person name="Haft D.H."/>
            <person name="Selengut J.D."/>
            <person name="Sanka R."/>
            <person name="DePew J."/>
            <person name="Purushe J."/>
            <person name="Galloway R.L."/>
            <person name="Vinetz J.M."/>
            <person name="Sutton G.G."/>
            <person name="Nierman W.C."/>
            <person name="Fouts D.E."/>
        </authorList>
    </citation>
    <scope>NUCLEOTIDE SEQUENCE [LARGE SCALE GENOMIC DNA]</scope>
    <source>
        <strain evidence="1 2">Waz Holland</strain>
    </source>
</reference>
<evidence type="ECO:0000313" key="2">
    <source>
        <dbReference type="Proteomes" id="UP000012227"/>
    </source>
</evidence>
<comment type="caution">
    <text evidence="1">The sequence shown here is derived from an EMBL/GenBank/DDBJ whole genome shotgun (WGS) entry which is preliminary data.</text>
</comment>
<dbReference type="STRING" id="1218591.LEP1GSC199_3693"/>